<gene>
    <name evidence="1" type="ORF">QFC19_005910</name>
</gene>
<proteinExistence type="predicted"/>
<dbReference type="Proteomes" id="UP001241377">
    <property type="component" value="Unassembled WGS sequence"/>
</dbReference>
<comment type="caution">
    <text evidence="1">The sequence shown here is derived from an EMBL/GenBank/DDBJ whole genome shotgun (WGS) entry which is preliminary data.</text>
</comment>
<dbReference type="EMBL" id="JASBWR010000068">
    <property type="protein sequence ID" value="KAJ9099671.1"/>
    <property type="molecule type" value="Genomic_DNA"/>
</dbReference>
<protein>
    <submittedName>
        <fullName evidence="1">Uncharacterized protein</fullName>
    </submittedName>
</protein>
<evidence type="ECO:0000313" key="1">
    <source>
        <dbReference type="EMBL" id="KAJ9099671.1"/>
    </source>
</evidence>
<sequence>MSRMFRTQRFMIMAIAGSFILILIVLSITAHKQIGLLKVTSSSEGDSKYDKVPGGRFGAVLDADREREADKEEAERMAEAKNQENKGLSEKESDEQEKEKKPSAEKDIQTEEEKEAAQEKAEAELNVIHKL</sequence>
<reference evidence="1" key="1">
    <citation type="submission" date="2023-04" db="EMBL/GenBank/DDBJ databases">
        <title>Draft Genome sequencing of Naganishia species isolated from polar environments using Oxford Nanopore Technology.</title>
        <authorList>
            <person name="Leo P."/>
            <person name="Venkateswaran K."/>
        </authorList>
    </citation>
    <scope>NUCLEOTIDE SEQUENCE</scope>
    <source>
        <strain evidence="1">MNA-CCFEE 5261</strain>
    </source>
</reference>
<evidence type="ECO:0000313" key="2">
    <source>
        <dbReference type="Proteomes" id="UP001241377"/>
    </source>
</evidence>
<accession>A0ACC2VM37</accession>
<organism evidence="1 2">
    <name type="scientific">Naganishia cerealis</name>
    <dbReference type="NCBI Taxonomy" id="610337"/>
    <lineage>
        <taxon>Eukaryota</taxon>
        <taxon>Fungi</taxon>
        <taxon>Dikarya</taxon>
        <taxon>Basidiomycota</taxon>
        <taxon>Agaricomycotina</taxon>
        <taxon>Tremellomycetes</taxon>
        <taxon>Filobasidiales</taxon>
        <taxon>Filobasidiaceae</taxon>
        <taxon>Naganishia</taxon>
    </lineage>
</organism>
<name>A0ACC2VM37_9TREE</name>
<keyword evidence="2" id="KW-1185">Reference proteome</keyword>